<evidence type="ECO:0000256" key="1">
    <source>
        <dbReference type="ARBA" id="ARBA00018672"/>
    </source>
</evidence>
<dbReference type="STRING" id="180332.GCA_000797495_02764"/>
<accession>A0A4U8Q4J7</accession>
<dbReference type="InterPro" id="IPR018060">
    <property type="entry name" value="HTH_AraC"/>
</dbReference>
<keyword evidence="4" id="KW-0804">Transcription</keyword>
<keyword evidence="3" id="KW-0238">DNA-binding</keyword>
<comment type="caution">
    <text evidence="9">The sequence shown here is derived from an EMBL/GenBank/DDBJ whole genome shotgun (WGS) entry which is preliminary data.</text>
</comment>
<reference evidence="9 10" key="1">
    <citation type="journal article" date="2019" name="Anaerobe">
        <title>Detection of Robinsoniella peoriensis in multiple bone samples of a trauma patient.</title>
        <authorList>
            <person name="Schrottner P."/>
            <person name="Hartwich K."/>
            <person name="Bunk B."/>
            <person name="Schober I."/>
            <person name="Helbig S."/>
            <person name="Rudolph W.W."/>
            <person name="Gunzer F."/>
        </authorList>
    </citation>
    <scope>NUCLEOTIDE SEQUENCE [LARGE SCALE GENOMIC DNA]</scope>
    <source>
        <strain evidence="9 10">DSM 106044</strain>
    </source>
</reference>
<feature type="domain" description="HTH araC/xylS-type" evidence="7">
    <location>
        <begin position="407"/>
        <end position="505"/>
    </location>
</feature>
<feature type="domain" description="Response regulatory" evidence="8">
    <location>
        <begin position="6"/>
        <end position="123"/>
    </location>
</feature>
<evidence type="ECO:0000256" key="5">
    <source>
        <dbReference type="ARBA" id="ARBA00024867"/>
    </source>
</evidence>
<evidence type="ECO:0000256" key="3">
    <source>
        <dbReference type="ARBA" id="ARBA00023125"/>
    </source>
</evidence>
<dbReference type="Proteomes" id="UP000306509">
    <property type="component" value="Unassembled WGS sequence"/>
</dbReference>
<dbReference type="GO" id="GO:0043565">
    <property type="term" value="F:sequence-specific DNA binding"/>
    <property type="evidence" value="ECO:0007669"/>
    <property type="project" value="InterPro"/>
</dbReference>
<evidence type="ECO:0000256" key="4">
    <source>
        <dbReference type="ARBA" id="ARBA00023163"/>
    </source>
</evidence>
<name>A0A4U8Q4J7_9FIRM</name>
<protein>
    <recommendedName>
        <fullName evidence="1">Stage 0 sporulation protein A homolog</fullName>
    </recommendedName>
</protein>
<dbReference type="SUPFAM" id="SSF46689">
    <property type="entry name" value="Homeodomain-like"/>
    <property type="match status" value="2"/>
</dbReference>
<dbReference type="SMART" id="SM00342">
    <property type="entry name" value="HTH_ARAC"/>
    <property type="match status" value="1"/>
</dbReference>
<dbReference type="CDD" id="cd17536">
    <property type="entry name" value="REC_YesN-like"/>
    <property type="match status" value="1"/>
</dbReference>
<evidence type="ECO:0000259" key="8">
    <source>
        <dbReference type="PROSITE" id="PS50110"/>
    </source>
</evidence>
<dbReference type="InterPro" id="IPR018062">
    <property type="entry name" value="HTH_AraC-typ_CS"/>
</dbReference>
<organism evidence="9 10">
    <name type="scientific">Robinsoniella peoriensis</name>
    <dbReference type="NCBI Taxonomy" id="180332"/>
    <lineage>
        <taxon>Bacteria</taxon>
        <taxon>Bacillati</taxon>
        <taxon>Bacillota</taxon>
        <taxon>Clostridia</taxon>
        <taxon>Lachnospirales</taxon>
        <taxon>Lachnospiraceae</taxon>
        <taxon>Robinsoniella</taxon>
    </lineage>
</organism>
<dbReference type="PRINTS" id="PR00032">
    <property type="entry name" value="HTHARAC"/>
</dbReference>
<keyword evidence="6" id="KW-0597">Phosphoprotein</keyword>
<dbReference type="InterPro" id="IPR011006">
    <property type="entry name" value="CheY-like_superfamily"/>
</dbReference>
<dbReference type="InterPro" id="IPR001789">
    <property type="entry name" value="Sig_transdc_resp-reg_receiver"/>
</dbReference>
<dbReference type="SUPFAM" id="SSF52172">
    <property type="entry name" value="CheY-like"/>
    <property type="match status" value="1"/>
</dbReference>
<evidence type="ECO:0000259" key="7">
    <source>
        <dbReference type="PROSITE" id="PS01124"/>
    </source>
</evidence>
<evidence type="ECO:0000313" key="9">
    <source>
        <dbReference type="EMBL" id="TLC99741.1"/>
    </source>
</evidence>
<dbReference type="PROSITE" id="PS00041">
    <property type="entry name" value="HTH_ARAC_FAMILY_1"/>
    <property type="match status" value="1"/>
</dbReference>
<keyword evidence="10" id="KW-1185">Reference proteome</keyword>
<dbReference type="SMART" id="SM00448">
    <property type="entry name" value="REC"/>
    <property type="match status" value="1"/>
</dbReference>
<evidence type="ECO:0000313" key="10">
    <source>
        <dbReference type="Proteomes" id="UP000306509"/>
    </source>
</evidence>
<dbReference type="InterPro" id="IPR020449">
    <property type="entry name" value="Tscrpt_reg_AraC-type_HTH"/>
</dbReference>
<dbReference type="PROSITE" id="PS50110">
    <property type="entry name" value="RESPONSE_REGULATORY"/>
    <property type="match status" value="1"/>
</dbReference>
<dbReference type="Gene3D" id="3.40.50.2300">
    <property type="match status" value="1"/>
</dbReference>
<dbReference type="PROSITE" id="PS01124">
    <property type="entry name" value="HTH_ARAC_FAMILY_2"/>
    <property type="match status" value="1"/>
</dbReference>
<dbReference type="EMBL" id="QGQD01000066">
    <property type="protein sequence ID" value="TLC99741.1"/>
    <property type="molecule type" value="Genomic_DNA"/>
</dbReference>
<dbReference type="Pfam" id="PF12833">
    <property type="entry name" value="HTH_18"/>
    <property type="match status" value="1"/>
</dbReference>
<evidence type="ECO:0000256" key="6">
    <source>
        <dbReference type="PROSITE-ProRule" id="PRU00169"/>
    </source>
</evidence>
<keyword evidence="2" id="KW-0805">Transcription regulation</keyword>
<proteinExistence type="predicted"/>
<feature type="modified residue" description="4-aspartylphosphate" evidence="6">
    <location>
        <position position="58"/>
    </location>
</feature>
<sequence length="507" mass="59353">MESSCKIMIVDDEFIMRQGIRFMMRWEEEGYEIVGEASNGKEALDLIPSLEPHIILCDIAMPVMSGLDFIKVVSREYPEIKTVVLSSYDNFEYVREALLNGAVDYVLKPTLNSEELLKLVRKVSQKIPDLQLKKKTVSGLDKMLERYLAGYEHELKGADEFLRVLPHSCYRLFVLPLRCRDSSGVDMSPVLYEKTEEFLNSIPYCKYLRFLLRRETLCVILNYGVRDEDRLIEDLHAFMEQIGLISERILGTLGFQYKKLEDLKKDFQTPGFLERESFYYKGVHLCSIREISEEESLEKFDFRKFASAVVSHKYNEAIGIFRVYIEKAVNSQLPEFKLKNQTKNLLYNLIGDSEERVQELEEISREAFDKIEKSSCCEEFLEVYEEMLDRIETVLETTEEDQNVYLGKILDYIQKHYTEELNLQNLAEEFNFSYSYLSAYFNQHACEGFSEYLNKIRIQKACEFLKDSRYSIAQVSSVVGYSDHSYFCRVFKKIAGKTPSAYRRDSR</sequence>
<dbReference type="Gene3D" id="1.10.10.60">
    <property type="entry name" value="Homeodomain-like"/>
    <property type="match status" value="2"/>
</dbReference>
<dbReference type="GO" id="GO:0003700">
    <property type="term" value="F:DNA-binding transcription factor activity"/>
    <property type="evidence" value="ECO:0007669"/>
    <property type="project" value="InterPro"/>
</dbReference>
<evidence type="ECO:0000256" key="2">
    <source>
        <dbReference type="ARBA" id="ARBA00023015"/>
    </source>
</evidence>
<dbReference type="PANTHER" id="PTHR43280:SF28">
    <property type="entry name" value="HTH-TYPE TRANSCRIPTIONAL ACTIVATOR RHAS"/>
    <property type="match status" value="1"/>
</dbReference>
<dbReference type="AlphaFoldDB" id="A0A4U8Q4J7"/>
<comment type="function">
    <text evidence="5">May play the central regulatory role in sporulation. It may be an element of the effector pathway responsible for the activation of sporulation genes in response to nutritional stress. Spo0A may act in concert with spo0H (a sigma factor) to control the expression of some genes that are critical to the sporulation process.</text>
</comment>
<dbReference type="Pfam" id="PF00072">
    <property type="entry name" value="Response_reg"/>
    <property type="match status" value="1"/>
</dbReference>
<gene>
    <name evidence="9" type="ORF">DSM106044_03382</name>
</gene>
<dbReference type="InterPro" id="IPR009057">
    <property type="entry name" value="Homeodomain-like_sf"/>
</dbReference>
<dbReference type="GO" id="GO:0000160">
    <property type="term" value="P:phosphorelay signal transduction system"/>
    <property type="evidence" value="ECO:0007669"/>
    <property type="project" value="InterPro"/>
</dbReference>
<dbReference type="PANTHER" id="PTHR43280">
    <property type="entry name" value="ARAC-FAMILY TRANSCRIPTIONAL REGULATOR"/>
    <property type="match status" value="1"/>
</dbReference>